<dbReference type="Proteomes" id="UP001501126">
    <property type="component" value="Unassembled WGS sequence"/>
</dbReference>
<proteinExistence type="predicted"/>
<dbReference type="Pfam" id="PF14054">
    <property type="entry name" value="DUF4249"/>
    <property type="match status" value="1"/>
</dbReference>
<name>A0ABN1MNB8_9FLAO</name>
<gene>
    <name evidence="1" type="ORF">GCM10009118_12230</name>
</gene>
<organism evidence="1 2">
    <name type="scientific">Wandonia haliotis</name>
    <dbReference type="NCBI Taxonomy" id="574963"/>
    <lineage>
        <taxon>Bacteria</taxon>
        <taxon>Pseudomonadati</taxon>
        <taxon>Bacteroidota</taxon>
        <taxon>Flavobacteriia</taxon>
        <taxon>Flavobacteriales</taxon>
        <taxon>Crocinitomicaceae</taxon>
        <taxon>Wandonia</taxon>
    </lineage>
</organism>
<reference evidence="1 2" key="1">
    <citation type="journal article" date="2019" name="Int. J. Syst. Evol. Microbiol.">
        <title>The Global Catalogue of Microorganisms (GCM) 10K type strain sequencing project: providing services to taxonomists for standard genome sequencing and annotation.</title>
        <authorList>
            <consortium name="The Broad Institute Genomics Platform"/>
            <consortium name="The Broad Institute Genome Sequencing Center for Infectious Disease"/>
            <person name="Wu L."/>
            <person name="Ma J."/>
        </authorList>
    </citation>
    <scope>NUCLEOTIDE SEQUENCE [LARGE SCALE GENOMIC DNA]</scope>
    <source>
        <strain evidence="1 2">JCM 16083</strain>
    </source>
</reference>
<accession>A0ABN1MNB8</accession>
<evidence type="ECO:0008006" key="3">
    <source>
        <dbReference type="Google" id="ProtNLM"/>
    </source>
</evidence>
<dbReference type="EMBL" id="BAAAFH010000007">
    <property type="protein sequence ID" value="GAA0874815.1"/>
    <property type="molecule type" value="Genomic_DNA"/>
</dbReference>
<dbReference type="RefSeq" id="WP_343785734.1">
    <property type="nucleotide sequence ID" value="NZ_BAAAFH010000007.1"/>
</dbReference>
<sequence>MRSNYILFWITAFLLLACEKEVKLDLPEFQQKIVVDGRIEPGMPPIVVLTRSQDLYAPTDINALQNNFVKNAIITVDDGTNEVVLDEFCMNNLQPELIPVIAAAIGVSEETLQQLNFCAYSTFDPNFFGQVGKTYGLTIEVEGSTYTSSTKIIDPPVLDSVYFKLNGELEEHGFGWILINDNPTVYNTYFLEMRRIHQNSAGEPADSRFLPAFGPVFDDEFFNGLVFDFGFGNMGSYEDNDIPDEFKGYFKTGDTVVVRISSMDYAAYEFMKIKYIQDSNGGNPFASPANAPTNIQGGALGAWVGFSPLLDTLACYPQ</sequence>
<dbReference type="PROSITE" id="PS51257">
    <property type="entry name" value="PROKAR_LIPOPROTEIN"/>
    <property type="match status" value="1"/>
</dbReference>
<dbReference type="InterPro" id="IPR025345">
    <property type="entry name" value="DUF4249"/>
</dbReference>
<keyword evidence="2" id="KW-1185">Reference proteome</keyword>
<protein>
    <recommendedName>
        <fullName evidence="3">DUF4249 domain-containing protein</fullName>
    </recommendedName>
</protein>
<evidence type="ECO:0000313" key="2">
    <source>
        <dbReference type="Proteomes" id="UP001501126"/>
    </source>
</evidence>
<comment type="caution">
    <text evidence="1">The sequence shown here is derived from an EMBL/GenBank/DDBJ whole genome shotgun (WGS) entry which is preliminary data.</text>
</comment>
<evidence type="ECO:0000313" key="1">
    <source>
        <dbReference type="EMBL" id="GAA0874815.1"/>
    </source>
</evidence>